<keyword evidence="2" id="KW-1185">Reference proteome</keyword>
<name>A0ACC3YG47_COLTU</name>
<proteinExistence type="predicted"/>
<protein>
    <submittedName>
        <fullName evidence="1">Uncharacterized protein</fullName>
    </submittedName>
</protein>
<dbReference type="Proteomes" id="UP000805649">
    <property type="component" value="Unassembled WGS sequence"/>
</dbReference>
<accession>A0ACC3YG47</accession>
<sequence length="321" mass="36704">MATHVEVENDLSDADSSIDDQMSAYTATLTSSILNYPVEYGRRYHAYRSGSYFAPNDESLSNRPLKHEIDRLDFTHTLILKTLGGKLYMAPLETHKVQRVLDSGTGSGIWAIEMADMLENAEIIGNDLSPIQPEWVPPNVKFEVDDIESPWLYPFKFDFIFSRYLAGAIGDWPKLVGNVYDHLNSGGWAEFQDYDFLFKSDDASLTENHYTWQWNDQFVNATTSIGRESRPGPKLVEWVRNAGFVEVQHFVHKWPIGPWPKDPYYKDLGMCNLVQLLAGLEAFTFRVFCEVLGWPKEKVLAMLAKVREELKSDAFHAYGNL</sequence>
<organism evidence="1 2">
    <name type="scientific">Colletotrichum truncatum</name>
    <name type="common">Anthracnose fungus</name>
    <name type="synonym">Colletotrichum capsici</name>
    <dbReference type="NCBI Taxonomy" id="5467"/>
    <lineage>
        <taxon>Eukaryota</taxon>
        <taxon>Fungi</taxon>
        <taxon>Dikarya</taxon>
        <taxon>Ascomycota</taxon>
        <taxon>Pezizomycotina</taxon>
        <taxon>Sordariomycetes</taxon>
        <taxon>Hypocreomycetidae</taxon>
        <taxon>Glomerellales</taxon>
        <taxon>Glomerellaceae</taxon>
        <taxon>Colletotrichum</taxon>
        <taxon>Colletotrichum truncatum species complex</taxon>
    </lineage>
</organism>
<dbReference type="EMBL" id="VUJX02000010">
    <property type="protein sequence ID" value="KAL0930848.1"/>
    <property type="molecule type" value="Genomic_DNA"/>
</dbReference>
<reference evidence="1 2" key="1">
    <citation type="journal article" date="2020" name="Phytopathology">
        <title>Genome Sequence Resources of Colletotrichum truncatum, C. plurivorum, C. musicola, and C. sojae: Four Species Pathogenic to Soybean (Glycine max).</title>
        <authorList>
            <person name="Rogerio F."/>
            <person name="Boufleur T.R."/>
            <person name="Ciampi-Guillardi M."/>
            <person name="Sukno S.A."/>
            <person name="Thon M.R."/>
            <person name="Massola Junior N.S."/>
            <person name="Baroncelli R."/>
        </authorList>
    </citation>
    <scope>NUCLEOTIDE SEQUENCE [LARGE SCALE GENOMIC DNA]</scope>
    <source>
        <strain evidence="1 2">CMES1059</strain>
    </source>
</reference>
<evidence type="ECO:0000313" key="1">
    <source>
        <dbReference type="EMBL" id="KAL0930848.1"/>
    </source>
</evidence>
<gene>
    <name evidence="1" type="ORF">CTRU02_213583</name>
</gene>
<evidence type="ECO:0000313" key="2">
    <source>
        <dbReference type="Proteomes" id="UP000805649"/>
    </source>
</evidence>
<comment type="caution">
    <text evidence="1">The sequence shown here is derived from an EMBL/GenBank/DDBJ whole genome shotgun (WGS) entry which is preliminary data.</text>
</comment>